<name>A0A0R3KEE3_9BRAD</name>
<accession>A0A0R3KEE3</accession>
<dbReference type="Pfam" id="PF10038">
    <property type="entry name" value="DUF2274"/>
    <property type="match status" value="1"/>
</dbReference>
<proteinExistence type="predicted"/>
<protein>
    <submittedName>
        <fullName evidence="1">Small protein</fullName>
    </submittedName>
</protein>
<dbReference type="EMBL" id="LLXX01000001">
    <property type="protein sequence ID" value="KRR15007.1"/>
    <property type="molecule type" value="Genomic_DNA"/>
</dbReference>
<evidence type="ECO:0000313" key="2">
    <source>
        <dbReference type="Proteomes" id="UP000051913"/>
    </source>
</evidence>
<sequence>MAKLKIDNVEDDKPVTLTVKLSAAIHRDLVAYAEAVKRAGGKVVDPASLVAPMLKRFMATDRAFTRARRESNRESCD</sequence>
<dbReference type="Proteomes" id="UP000051913">
    <property type="component" value="Unassembled WGS sequence"/>
</dbReference>
<comment type="caution">
    <text evidence="1">The sequence shown here is derived from an EMBL/GenBank/DDBJ whole genome shotgun (WGS) entry which is preliminary data.</text>
</comment>
<dbReference type="AlphaFoldDB" id="A0A0R3KEE3"/>
<keyword evidence="2" id="KW-1185">Reference proteome</keyword>
<reference evidence="1 2" key="1">
    <citation type="submission" date="2014-03" db="EMBL/GenBank/DDBJ databases">
        <title>Bradyrhizobium valentinum sp. nov., isolated from effective nodules of Lupinus mariae-josephae, a lupine endemic of basic-lime soils in Eastern Spain.</title>
        <authorList>
            <person name="Duran D."/>
            <person name="Rey L."/>
            <person name="Navarro A."/>
            <person name="Busquets A."/>
            <person name="Imperial J."/>
            <person name="Ruiz-Argueso T."/>
        </authorList>
    </citation>
    <scope>NUCLEOTIDE SEQUENCE [LARGE SCALE GENOMIC DNA]</scope>
    <source>
        <strain evidence="1 2">LmjM3</strain>
    </source>
</reference>
<dbReference type="InterPro" id="IPR018733">
    <property type="entry name" value="DUF2274"/>
</dbReference>
<dbReference type="RefSeq" id="WP_057848306.1">
    <property type="nucleotide sequence ID" value="NZ_LLXX01000001.1"/>
</dbReference>
<evidence type="ECO:0000313" key="1">
    <source>
        <dbReference type="EMBL" id="KRR15007.1"/>
    </source>
</evidence>
<gene>
    <name evidence="1" type="ORF">CP49_23425</name>
</gene>
<dbReference type="STRING" id="1518501.CQ10_34970"/>
<dbReference type="OrthoDB" id="9803810at2"/>
<organism evidence="1 2">
    <name type="scientific">Bradyrhizobium valentinum</name>
    <dbReference type="NCBI Taxonomy" id="1518501"/>
    <lineage>
        <taxon>Bacteria</taxon>
        <taxon>Pseudomonadati</taxon>
        <taxon>Pseudomonadota</taxon>
        <taxon>Alphaproteobacteria</taxon>
        <taxon>Hyphomicrobiales</taxon>
        <taxon>Nitrobacteraceae</taxon>
        <taxon>Bradyrhizobium</taxon>
    </lineage>
</organism>